<proteinExistence type="predicted"/>
<keyword evidence="4" id="KW-1185">Reference proteome</keyword>
<evidence type="ECO:0000259" key="2">
    <source>
        <dbReference type="Pfam" id="PF22974"/>
    </source>
</evidence>
<protein>
    <recommendedName>
        <fullName evidence="2">DUF7029 domain-containing protein</fullName>
    </recommendedName>
</protein>
<gene>
    <name evidence="3" type="ORF">AMAG_04779</name>
</gene>
<feature type="domain" description="DUF7029" evidence="2">
    <location>
        <begin position="208"/>
        <end position="304"/>
    </location>
</feature>
<dbReference type="InterPro" id="IPR054293">
    <property type="entry name" value="DUF7029"/>
</dbReference>
<dbReference type="Proteomes" id="UP000054350">
    <property type="component" value="Unassembled WGS sequence"/>
</dbReference>
<feature type="compositionally biased region" description="Polar residues" evidence="1">
    <location>
        <begin position="664"/>
        <end position="684"/>
    </location>
</feature>
<organism evidence="3 4">
    <name type="scientific">Allomyces macrogynus (strain ATCC 38327)</name>
    <name type="common">Allomyces javanicus var. macrogynus</name>
    <dbReference type="NCBI Taxonomy" id="578462"/>
    <lineage>
        <taxon>Eukaryota</taxon>
        <taxon>Fungi</taxon>
        <taxon>Fungi incertae sedis</taxon>
        <taxon>Blastocladiomycota</taxon>
        <taxon>Blastocladiomycetes</taxon>
        <taxon>Blastocladiales</taxon>
        <taxon>Blastocladiaceae</taxon>
        <taxon>Allomyces</taxon>
    </lineage>
</organism>
<dbReference type="eggNOG" id="ENOG502SCQS">
    <property type="taxonomic scope" value="Eukaryota"/>
</dbReference>
<dbReference type="Pfam" id="PF22974">
    <property type="entry name" value="DUF7029"/>
    <property type="match status" value="1"/>
</dbReference>
<dbReference type="OrthoDB" id="160645at2759"/>
<feature type="compositionally biased region" description="Low complexity" evidence="1">
    <location>
        <begin position="689"/>
        <end position="702"/>
    </location>
</feature>
<evidence type="ECO:0000313" key="3">
    <source>
        <dbReference type="EMBL" id="KNE57944.1"/>
    </source>
</evidence>
<feature type="region of interest" description="Disordered" evidence="1">
    <location>
        <begin position="658"/>
        <end position="702"/>
    </location>
</feature>
<evidence type="ECO:0000256" key="1">
    <source>
        <dbReference type="SAM" id="MobiDB-lite"/>
    </source>
</evidence>
<sequence length="720" mass="76607">MHACGPDQPAVLEFDGRAAGPFSLICSKLHFSTRPRPVAAKPKSVADWHTIDSPTLGHRRTITLAVALIPMHFSTSSVPTFLVAALVLLAASADPAGGHGTKKCHKPASAAPEAVRDIPLAIPKDQYVVAPSHPGDDAFKLKTGPNGEYMGASRGAKQVDPIRMRTVPVPRKSYEPRTQIKAAYVAPVAPHQSLIQKPGVAIADCQFQTSKPMLNLDNFVQIKSIQCAGHTVTITFDGDASAAKAQAEWATHAASTSLAVMIGAEWKCGGKDTTAFRHVKAVTTTHDTLVLTTEEATSDELVQDYAIEVNQYDGVAGEQELRKRGLFNWSKSKVWPWSLSVNYDKVTEQPVKRDIALLTAPWAGAHCIDCYLKGEAALKIRVTGSVVVVKTYEIELSGELKANLDLLLSICQTARTDLYRVPLWTLPLNPVAVPGVFSLGPELRLIAAISYGSDEQLDVTTGFDLDLPLKWTMASDKGLFGKPKFTSSFEPAFNYHPVTASQDFSVRVAAHLIPEFGVTIAILSMTAFSLDFGVDNALGVQLSRGKYADLQCPDGVGIGLLLYRQHDVDFAVRSPILNKKYTLWSSGRRALPCPTNACNRCIGGSKKNATAALLPAAAMETSSSTAHLSTTSASSTATTTATTTSGLSTATASAVATASISTPDLPSTTATPTLSHASNTSTAPTPIGSATVSTSTTTQTMTRISTDPHVKVVLPVHETI</sequence>
<dbReference type="VEuPathDB" id="FungiDB:AMAG_04779"/>
<dbReference type="EMBL" id="GG745332">
    <property type="protein sequence ID" value="KNE57944.1"/>
    <property type="molecule type" value="Genomic_DNA"/>
</dbReference>
<reference evidence="3 4" key="1">
    <citation type="submission" date="2009-11" db="EMBL/GenBank/DDBJ databases">
        <title>Annotation of Allomyces macrogynus ATCC 38327.</title>
        <authorList>
            <consortium name="The Broad Institute Genome Sequencing Platform"/>
            <person name="Russ C."/>
            <person name="Cuomo C."/>
            <person name="Burger G."/>
            <person name="Gray M.W."/>
            <person name="Holland P.W.H."/>
            <person name="King N."/>
            <person name="Lang F.B.F."/>
            <person name="Roger A.J."/>
            <person name="Ruiz-Trillo I."/>
            <person name="Young S.K."/>
            <person name="Zeng Q."/>
            <person name="Gargeya S."/>
            <person name="Fitzgerald M."/>
            <person name="Haas B."/>
            <person name="Abouelleil A."/>
            <person name="Alvarado L."/>
            <person name="Arachchi H.M."/>
            <person name="Berlin A."/>
            <person name="Chapman S.B."/>
            <person name="Gearin G."/>
            <person name="Goldberg J."/>
            <person name="Griggs A."/>
            <person name="Gujja S."/>
            <person name="Hansen M."/>
            <person name="Heiman D."/>
            <person name="Howarth C."/>
            <person name="Larimer J."/>
            <person name="Lui A."/>
            <person name="MacDonald P.J.P."/>
            <person name="McCowen C."/>
            <person name="Montmayeur A."/>
            <person name="Murphy C."/>
            <person name="Neiman D."/>
            <person name="Pearson M."/>
            <person name="Priest M."/>
            <person name="Roberts A."/>
            <person name="Saif S."/>
            <person name="Shea T."/>
            <person name="Sisk P."/>
            <person name="Stolte C."/>
            <person name="Sykes S."/>
            <person name="Wortman J."/>
            <person name="Nusbaum C."/>
            <person name="Birren B."/>
        </authorList>
    </citation>
    <scope>NUCLEOTIDE SEQUENCE [LARGE SCALE GENOMIC DNA]</scope>
    <source>
        <strain evidence="3 4">ATCC 38327</strain>
    </source>
</reference>
<name>A0A0L0S6F2_ALLM3</name>
<accession>A0A0L0S6F2</accession>
<dbReference type="AlphaFoldDB" id="A0A0L0S6F2"/>
<reference evidence="4" key="2">
    <citation type="submission" date="2009-11" db="EMBL/GenBank/DDBJ databases">
        <title>The Genome Sequence of Allomyces macrogynus strain ATCC 38327.</title>
        <authorList>
            <consortium name="The Broad Institute Genome Sequencing Platform"/>
            <person name="Russ C."/>
            <person name="Cuomo C."/>
            <person name="Shea T."/>
            <person name="Young S.K."/>
            <person name="Zeng Q."/>
            <person name="Koehrsen M."/>
            <person name="Haas B."/>
            <person name="Borodovsky M."/>
            <person name="Guigo R."/>
            <person name="Alvarado L."/>
            <person name="Berlin A."/>
            <person name="Borenstein D."/>
            <person name="Chen Z."/>
            <person name="Engels R."/>
            <person name="Freedman E."/>
            <person name="Gellesch M."/>
            <person name="Goldberg J."/>
            <person name="Griggs A."/>
            <person name="Gujja S."/>
            <person name="Heiman D."/>
            <person name="Hepburn T."/>
            <person name="Howarth C."/>
            <person name="Jen D."/>
            <person name="Larson L."/>
            <person name="Lewis B."/>
            <person name="Mehta T."/>
            <person name="Park D."/>
            <person name="Pearson M."/>
            <person name="Roberts A."/>
            <person name="Saif S."/>
            <person name="Shenoy N."/>
            <person name="Sisk P."/>
            <person name="Stolte C."/>
            <person name="Sykes S."/>
            <person name="Walk T."/>
            <person name="White J."/>
            <person name="Yandava C."/>
            <person name="Burger G."/>
            <person name="Gray M.W."/>
            <person name="Holland P.W.H."/>
            <person name="King N."/>
            <person name="Lang F.B.F."/>
            <person name="Roger A.J."/>
            <person name="Ruiz-Trillo I."/>
            <person name="Lander E."/>
            <person name="Nusbaum C."/>
        </authorList>
    </citation>
    <scope>NUCLEOTIDE SEQUENCE [LARGE SCALE GENOMIC DNA]</scope>
    <source>
        <strain evidence="4">ATCC 38327</strain>
    </source>
</reference>
<evidence type="ECO:0000313" key="4">
    <source>
        <dbReference type="Proteomes" id="UP000054350"/>
    </source>
</evidence>